<dbReference type="AlphaFoldDB" id="A0A240EB83"/>
<keyword evidence="2" id="KW-1185">Reference proteome</keyword>
<evidence type="ECO:0000313" key="1">
    <source>
        <dbReference type="EMBL" id="SNX45195.1"/>
    </source>
</evidence>
<evidence type="ECO:0000313" key="2">
    <source>
        <dbReference type="Proteomes" id="UP000219336"/>
    </source>
</evidence>
<dbReference type="OrthoDB" id="5828826at2"/>
<reference evidence="2" key="1">
    <citation type="submission" date="2016-06" db="EMBL/GenBank/DDBJ databases">
        <authorList>
            <person name="Rodrigo-Torres L."/>
            <person name="Arahal R.D."/>
            <person name="Lucena T."/>
        </authorList>
    </citation>
    <scope>NUCLEOTIDE SEQUENCE [LARGE SCALE GENOMIC DNA]</scope>
    <source>
        <strain evidence="2">CECT8203</strain>
    </source>
</reference>
<evidence type="ECO:0008006" key="3">
    <source>
        <dbReference type="Google" id="ProtNLM"/>
    </source>
</evidence>
<sequence>MRTSIYLTVATWLIKADIQKEEREWRRRYRRNAHHLPLHNEHLLKDIGFDKHGRPLGQVAPPHIVAKRKTRHLRRELHSRIAT</sequence>
<name>A0A240EB83_9VIBR</name>
<dbReference type="RefSeq" id="WP_038225532.1">
    <property type="nucleotide sequence ID" value="NZ_JBHSII010000001.1"/>
</dbReference>
<gene>
    <name evidence="1" type="ORF">VTH8203_00190</name>
</gene>
<protein>
    <recommendedName>
        <fullName evidence="3">DUF1127 domain-containing protein</fullName>
    </recommendedName>
</protein>
<accession>A0A240EB83</accession>
<proteinExistence type="predicted"/>
<dbReference type="EMBL" id="OANU01000002">
    <property type="protein sequence ID" value="SNX45195.1"/>
    <property type="molecule type" value="Genomic_DNA"/>
</dbReference>
<dbReference type="Proteomes" id="UP000219336">
    <property type="component" value="Unassembled WGS sequence"/>
</dbReference>
<organism evidence="1 2">
    <name type="scientific">Vibrio thalassae</name>
    <dbReference type="NCBI Taxonomy" id="1243014"/>
    <lineage>
        <taxon>Bacteria</taxon>
        <taxon>Pseudomonadati</taxon>
        <taxon>Pseudomonadota</taxon>
        <taxon>Gammaproteobacteria</taxon>
        <taxon>Vibrionales</taxon>
        <taxon>Vibrionaceae</taxon>
        <taxon>Vibrio</taxon>
    </lineage>
</organism>